<name>A0ACC2S5I7_9FUNG</name>
<dbReference type="Proteomes" id="UP001165960">
    <property type="component" value="Unassembled WGS sequence"/>
</dbReference>
<gene>
    <name evidence="1" type="ORF">DSO57_1021507</name>
</gene>
<accession>A0ACC2S5I7</accession>
<keyword evidence="2" id="KW-1185">Reference proteome</keyword>
<evidence type="ECO:0000313" key="2">
    <source>
        <dbReference type="Proteomes" id="UP001165960"/>
    </source>
</evidence>
<dbReference type="EMBL" id="QTSX02005784">
    <property type="protein sequence ID" value="KAJ9057567.1"/>
    <property type="molecule type" value="Genomic_DNA"/>
</dbReference>
<sequence length="544" mass="61368">MKAGGRGELMMGTLGMANHVGCGVWGEYVKRTSLVGVGMDISERACDRCHFSKRNCSMQLPHCVRCRNLNLVCTYDRPKLRNRKVPPGKLLPRYACPKSSLTCRLVLSHEDYTLTRLVSHHTLLRVVAGLMGLSPKGSPLSQRMLWEVATIHRMMQERIARKGCNSFIQYGDVASFHVALDAYFKFINPFLPLFTPARFHARPRSRLLLLCVYAAGLARMPNTFPIWLSTMHMEIAALARAAKPSLDTLQALFIIFSSLHGVGMLQIVSDYAMYALLPMAYLLGIHRPSHNTERCAAYTTIAHYLQYNHCIMRANIYTSIDATFLGSNKFPLPTRKQMDDSEWADECCFILACRCACTMFSLVRSLIGLRHLATTGVVPRERLKLMVQQLESRGQARYRKELSELGMYQSYVVTTPRASTLFRQLTAGLHLHHRTLKMALAEFRHSIAPTLDPMPLVATCINVITMAPHLGPKPYFQGRFFSITMALLLLTKFLPLNLPAIQKALKLGLRHLDPAQFPFLDPINSFQASLITRATHLKDLPFTN</sequence>
<comment type="caution">
    <text evidence="1">The sequence shown here is derived from an EMBL/GenBank/DDBJ whole genome shotgun (WGS) entry which is preliminary data.</text>
</comment>
<organism evidence="1 2">
    <name type="scientific">Entomophthora muscae</name>
    <dbReference type="NCBI Taxonomy" id="34485"/>
    <lineage>
        <taxon>Eukaryota</taxon>
        <taxon>Fungi</taxon>
        <taxon>Fungi incertae sedis</taxon>
        <taxon>Zoopagomycota</taxon>
        <taxon>Entomophthoromycotina</taxon>
        <taxon>Entomophthoromycetes</taxon>
        <taxon>Entomophthorales</taxon>
        <taxon>Entomophthoraceae</taxon>
        <taxon>Entomophthora</taxon>
    </lineage>
</organism>
<protein>
    <submittedName>
        <fullName evidence="1">Uncharacterized protein</fullName>
    </submittedName>
</protein>
<proteinExistence type="predicted"/>
<evidence type="ECO:0000313" key="1">
    <source>
        <dbReference type="EMBL" id="KAJ9057567.1"/>
    </source>
</evidence>
<reference evidence="1" key="1">
    <citation type="submission" date="2022-04" db="EMBL/GenBank/DDBJ databases">
        <title>Genome of the entomopathogenic fungus Entomophthora muscae.</title>
        <authorList>
            <person name="Elya C."/>
            <person name="Lovett B.R."/>
            <person name="Lee E."/>
            <person name="Macias A.M."/>
            <person name="Hajek A.E."/>
            <person name="De Bivort B.L."/>
            <person name="Kasson M.T."/>
            <person name="De Fine Licht H.H."/>
            <person name="Stajich J.E."/>
        </authorList>
    </citation>
    <scope>NUCLEOTIDE SEQUENCE</scope>
    <source>
        <strain evidence="1">Berkeley</strain>
    </source>
</reference>